<evidence type="ECO:0000256" key="1">
    <source>
        <dbReference type="SAM" id="MobiDB-lite"/>
    </source>
</evidence>
<feature type="region of interest" description="Disordered" evidence="1">
    <location>
        <begin position="1"/>
        <end position="35"/>
    </location>
</feature>
<dbReference type="EMBL" id="CATNWA010014552">
    <property type="protein sequence ID" value="CAI9573258.1"/>
    <property type="molecule type" value="Genomic_DNA"/>
</dbReference>
<dbReference type="Proteomes" id="UP001162483">
    <property type="component" value="Unassembled WGS sequence"/>
</dbReference>
<reference evidence="2" key="1">
    <citation type="submission" date="2023-05" db="EMBL/GenBank/DDBJ databases">
        <authorList>
            <person name="Stuckert A."/>
        </authorList>
    </citation>
    <scope>NUCLEOTIDE SEQUENCE</scope>
</reference>
<proteinExistence type="predicted"/>
<protein>
    <submittedName>
        <fullName evidence="2">Uncharacterized protein</fullName>
    </submittedName>
</protein>
<comment type="caution">
    <text evidence="2">The sequence shown here is derived from an EMBL/GenBank/DDBJ whole genome shotgun (WGS) entry which is preliminary data.</text>
</comment>
<name>A0ABN9DPD4_9NEOB</name>
<feature type="compositionally biased region" description="Basic and acidic residues" evidence="1">
    <location>
        <begin position="15"/>
        <end position="27"/>
    </location>
</feature>
<evidence type="ECO:0000313" key="2">
    <source>
        <dbReference type="EMBL" id="CAI9573258.1"/>
    </source>
</evidence>
<organism evidence="2 3">
    <name type="scientific">Staurois parvus</name>
    <dbReference type="NCBI Taxonomy" id="386267"/>
    <lineage>
        <taxon>Eukaryota</taxon>
        <taxon>Metazoa</taxon>
        <taxon>Chordata</taxon>
        <taxon>Craniata</taxon>
        <taxon>Vertebrata</taxon>
        <taxon>Euteleostomi</taxon>
        <taxon>Amphibia</taxon>
        <taxon>Batrachia</taxon>
        <taxon>Anura</taxon>
        <taxon>Neobatrachia</taxon>
        <taxon>Ranoidea</taxon>
        <taxon>Ranidae</taxon>
        <taxon>Staurois</taxon>
    </lineage>
</organism>
<keyword evidence="3" id="KW-1185">Reference proteome</keyword>
<sequence>MYRVTPHYMSYQERGALEEKEDHRRQDQTAFLHNA</sequence>
<accession>A0ABN9DPD4</accession>
<gene>
    <name evidence="2" type="ORF">SPARVUS_LOCUS7609631</name>
</gene>
<evidence type="ECO:0000313" key="3">
    <source>
        <dbReference type="Proteomes" id="UP001162483"/>
    </source>
</evidence>